<evidence type="ECO:0000256" key="1">
    <source>
        <dbReference type="SAM" id="Phobius"/>
    </source>
</evidence>
<sequence length="512" mass="56533">MYGPDKFDEPHYSDEEIDLGGEGFGSQVAEMLGPAKQYLPHIIVAVVAIVAGLLLYDYFIGSYGSVTITLRDTEGEYLDDTSLKLFAEGSAQPLFSESGSSTYTISLKPGRYRYEATSPGYAVKRSSVEIAKGETTSEIELEKDIEVEITGFGSVFPERLYAGQSIELEIRLENKRGETASVQIVPEQNLEDYASETQAVQVPGSGTAAATLTVSVPASASIDDQTEGDLKKAAVRIKYTNERASSEFTLYPNPKEKITLSSPSFSVKAIGGKNKQSRDIRITNSNRFPIENLELSIEITSSTENSKEEAKEWFQFTEVADQPEPWKLDIESIGAGKSVEKELQVIVPLTAEDELGIKGNIVLDAGYFTQPKKEPLTLDITEKASYEIELSLSPRQPYSIEWDSAIGGYEEKIVSLNLKNSGQIELENIVVSVENDETCSTSWLVFLENSLDSLAIGQTRELKVRITAPLFQRGNESPIHCDLHYRYDNPLELGSYVEDTIIAFIEIEPEAD</sequence>
<feature type="transmembrane region" description="Helical" evidence="1">
    <location>
        <begin position="38"/>
        <end position="56"/>
    </location>
</feature>
<gene>
    <name evidence="2" type="ORF">JW744_03710</name>
</gene>
<keyword evidence="1" id="KW-0812">Transmembrane</keyword>
<proteinExistence type="predicted"/>
<dbReference type="Proteomes" id="UP000809243">
    <property type="component" value="Unassembled WGS sequence"/>
</dbReference>
<organism evidence="2 3">
    <name type="scientific">Candidatus Iainarchaeum sp</name>
    <dbReference type="NCBI Taxonomy" id="3101447"/>
    <lineage>
        <taxon>Archaea</taxon>
        <taxon>Candidatus Iainarchaeota</taxon>
        <taxon>Candidatus Iainarchaeia</taxon>
        <taxon>Candidatus Iainarchaeales</taxon>
        <taxon>Candidatus Iainarchaeaceae</taxon>
        <taxon>Candidatus Iainarchaeum</taxon>
    </lineage>
</organism>
<dbReference type="AlphaFoldDB" id="A0A939C6K5"/>
<evidence type="ECO:0000313" key="2">
    <source>
        <dbReference type="EMBL" id="MBN2067548.1"/>
    </source>
</evidence>
<accession>A0A939C6K5</accession>
<evidence type="ECO:0008006" key="4">
    <source>
        <dbReference type="Google" id="ProtNLM"/>
    </source>
</evidence>
<name>A0A939C6K5_9ARCH</name>
<dbReference type="EMBL" id="JAFGDB010000062">
    <property type="protein sequence ID" value="MBN2067548.1"/>
    <property type="molecule type" value="Genomic_DNA"/>
</dbReference>
<comment type="caution">
    <text evidence="2">The sequence shown here is derived from an EMBL/GenBank/DDBJ whole genome shotgun (WGS) entry which is preliminary data.</text>
</comment>
<reference evidence="2" key="1">
    <citation type="submission" date="2021-01" db="EMBL/GenBank/DDBJ databases">
        <title>Active Sulfur Cycling in an Early Earth Analoge.</title>
        <authorList>
            <person name="Hahn C.R."/>
            <person name="Youssef N.H."/>
            <person name="Elshahed M."/>
        </authorList>
    </citation>
    <scope>NUCLEOTIDE SEQUENCE</scope>
    <source>
        <strain evidence="2">Zod_Metabat.1151</strain>
    </source>
</reference>
<protein>
    <recommendedName>
        <fullName evidence="4">Carboxypeptidase regulatory-like domain-containing protein</fullName>
    </recommendedName>
</protein>
<keyword evidence="1" id="KW-0472">Membrane</keyword>
<dbReference type="Gene3D" id="2.60.40.1120">
    <property type="entry name" value="Carboxypeptidase-like, regulatory domain"/>
    <property type="match status" value="1"/>
</dbReference>
<evidence type="ECO:0000313" key="3">
    <source>
        <dbReference type="Proteomes" id="UP000809243"/>
    </source>
</evidence>
<keyword evidence="1" id="KW-1133">Transmembrane helix</keyword>